<reference evidence="2" key="1">
    <citation type="submission" date="2018-09" db="EMBL/GenBank/DDBJ databases">
        <authorList>
            <person name="Livingstone P.G."/>
            <person name="Whitworth D.E."/>
        </authorList>
    </citation>
    <scope>NUCLEOTIDE SEQUENCE [LARGE SCALE GENOMIC DNA]</scope>
    <source>
        <strain evidence="2">CA043D</strain>
    </source>
</reference>
<comment type="caution">
    <text evidence="1">The sequence shown here is derived from an EMBL/GenBank/DDBJ whole genome shotgun (WGS) entry which is preliminary data.</text>
</comment>
<dbReference type="EMBL" id="RAWE01000057">
    <property type="protein sequence ID" value="RKH02257.1"/>
    <property type="molecule type" value="Genomic_DNA"/>
</dbReference>
<proteinExistence type="predicted"/>
<protein>
    <submittedName>
        <fullName evidence="1">Uncharacterized protein</fullName>
    </submittedName>
</protein>
<accession>A0A3A8K4M1</accession>
<keyword evidence="2" id="KW-1185">Reference proteome</keyword>
<sequence length="75" mass="8519">MWAWMKLAMAVLVVVMPGGFPLVLAYIATRTLLERWRQAQAQAREEGRPVSVVRDVVSELHFRDLIREARAATAL</sequence>
<evidence type="ECO:0000313" key="2">
    <source>
        <dbReference type="Proteomes" id="UP000268313"/>
    </source>
</evidence>
<dbReference type="Proteomes" id="UP000268313">
    <property type="component" value="Unassembled WGS sequence"/>
</dbReference>
<evidence type="ECO:0000313" key="1">
    <source>
        <dbReference type="EMBL" id="RKH02257.1"/>
    </source>
</evidence>
<dbReference type="RefSeq" id="WP_120603723.1">
    <property type="nucleotide sequence ID" value="NZ_RAWE01000057.1"/>
</dbReference>
<name>A0A3A8K4M1_9BACT</name>
<dbReference type="OrthoDB" id="5521949at2"/>
<organism evidence="1 2">
    <name type="scientific">Corallococcus carmarthensis</name>
    <dbReference type="NCBI Taxonomy" id="2316728"/>
    <lineage>
        <taxon>Bacteria</taxon>
        <taxon>Pseudomonadati</taxon>
        <taxon>Myxococcota</taxon>
        <taxon>Myxococcia</taxon>
        <taxon>Myxococcales</taxon>
        <taxon>Cystobacterineae</taxon>
        <taxon>Myxococcaceae</taxon>
        <taxon>Corallococcus</taxon>
    </lineage>
</organism>
<dbReference type="AlphaFoldDB" id="A0A3A8K4M1"/>
<gene>
    <name evidence="1" type="ORF">D7X32_17660</name>
</gene>